<dbReference type="CDD" id="cd10527">
    <property type="entry name" value="SET_LSMT"/>
    <property type="match status" value="1"/>
</dbReference>
<dbReference type="Proteomes" id="UP001158576">
    <property type="component" value="Chromosome XSR"/>
</dbReference>
<proteinExistence type="predicted"/>
<dbReference type="Pfam" id="PF00856">
    <property type="entry name" value="SET"/>
    <property type="match status" value="1"/>
</dbReference>
<evidence type="ECO:0000259" key="1">
    <source>
        <dbReference type="PROSITE" id="PS50280"/>
    </source>
</evidence>
<reference evidence="2 3" key="1">
    <citation type="submission" date="2021-04" db="EMBL/GenBank/DDBJ databases">
        <authorList>
            <person name="Bliznina A."/>
        </authorList>
    </citation>
    <scope>NUCLEOTIDE SEQUENCE [LARGE SCALE GENOMIC DNA]</scope>
</reference>
<dbReference type="Gene3D" id="3.90.1410.10">
    <property type="entry name" value="set domain protein methyltransferase, domain 1"/>
    <property type="match status" value="1"/>
</dbReference>
<dbReference type="SUPFAM" id="SSF82199">
    <property type="entry name" value="SET domain"/>
    <property type="match status" value="1"/>
</dbReference>
<gene>
    <name evidence="2" type="ORF">OKIOD_LOCUS8356</name>
</gene>
<dbReference type="InterPro" id="IPR001214">
    <property type="entry name" value="SET_dom"/>
</dbReference>
<protein>
    <submittedName>
        <fullName evidence="2">Oidioi.mRNA.OKI2018_I69.XSR.g16798.t1.cds</fullName>
    </submittedName>
</protein>
<evidence type="ECO:0000313" key="2">
    <source>
        <dbReference type="EMBL" id="CAG5100005.1"/>
    </source>
</evidence>
<dbReference type="InterPro" id="IPR050600">
    <property type="entry name" value="SETD3_SETD6_MTase"/>
</dbReference>
<dbReference type="EMBL" id="OU015569">
    <property type="protein sequence ID" value="CAG5100005.1"/>
    <property type="molecule type" value="Genomic_DNA"/>
</dbReference>
<feature type="domain" description="SET" evidence="1">
    <location>
        <begin position="17"/>
        <end position="240"/>
    </location>
</feature>
<dbReference type="PANTHER" id="PTHR13271">
    <property type="entry name" value="UNCHARACTERIZED PUTATIVE METHYLTRANSFERASE"/>
    <property type="match status" value="1"/>
</dbReference>
<dbReference type="InterPro" id="IPR046341">
    <property type="entry name" value="SET_dom_sf"/>
</dbReference>
<sequence>MELIKWVESFEGSVFDKRVEIQETKFGKGLVAVEDLPAGITLLQVPKDAILTVSHAVKDEKLVQALEKSDLVFNGCEILAIYYHINAEDPNDKFHLYFSGLPKEFSSPILWTPEEVAKLPFGLSNSIKIVQSRINKIAAALNFDEKKFAKHFCAMFTRAFSSKISAPETSDSLPTWFSMTGGETAMVCPLVDFANHGSTRNRDAIVWNEPKSGMDYEKSATYLKTKNAIPKGSELCISYGLTKGDDELFMAHGFCERPG</sequence>
<evidence type="ECO:0000313" key="3">
    <source>
        <dbReference type="Proteomes" id="UP001158576"/>
    </source>
</evidence>
<accession>A0ABN7SNK5</accession>
<keyword evidence="3" id="KW-1185">Reference proteome</keyword>
<dbReference type="PROSITE" id="PS50280">
    <property type="entry name" value="SET"/>
    <property type="match status" value="1"/>
</dbReference>
<name>A0ABN7SNK5_OIKDI</name>
<organism evidence="2 3">
    <name type="scientific">Oikopleura dioica</name>
    <name type="common">Tunicate</name>
    <dbReference type="NCBI Taxonomy" id="34765"/>
    <lineage>
        <taxon>Eukaryota</taxon>
        <taxon>Metazoa</taxon>
        <taxon>Chordata</taxon>
        <taxon>Tunicata</taxon>
        <taxon>Appendicularia</taxon>
        <taxon>Copelata</taxon>
        <taxon>Oikopleuridae</taxon>
        <taxon>Oikopleura</taxon>
    </lineage>
</organism>